<evidence type="ECO:0000313" key="2">
    <source>
        <dbReference type="Proteomes" id="UP000216001"/>
    </source>
</evidence>
<dbReference type="Proteomes" id="UP000216001">
    <property type="component" value="Unassembled WGS sequence"/>
</dbReference>
<dbReference type="EMBL" id="NOWC01000032">
    <property type="protein sequence ID" value="OZS72719.1"/>
    <property type="molecule type" value="Genomic_DNA"/>
</dbReference>
<sequence length="103" mass="11460">MNKFNPIVEAMKRDDVDTLIDVLLSAMDIDINADDKTAFKNIITNLPENATLLTLANTIKSLNAKELGLSNKTYDAIQPLLVTLSHKGKHITDDYGHYFSTSH</sequence>
<accession>A0A264VN66</accession>
<evidence type="ECO:0000313" key="1">
    <source>
        <dbReference type="EMBL" id="OZS72719.1"/>
    </source>
</evidence>
<dbReference type="AlphaFoldDB" id="A0A264VN66"/>
<proteinExistence type="predicted"/>
<name>A0A264VN66_PRORE</name>
<comment type="caution">
    <text evidence="1">The sequence shown here is derived from an EMBL/GenBank/DDBJ whole genome shotgun (WGS) entry which is preliminary data.</text>
</comment>
<dbReference type="RefSeq" id="WP_094962801.1">
    <property type="nucleotide sequence ID" value="NZ_JAGKLI010000066.1"/>
</dbReference>
<reference evidence="1 2" key="1">
    <citation type="submission" date="2017-07" db="EMBL/GenBank/DDBJ databases">
        <title>blaIMP-27 on transferable plasmids in Proteus mirabilis and Providencia rettgeri.</title>
        <authorList>
            <person name="Potter R."/>
        </authorList>
    </citation>
    <scope>NUCLEOTIDE SEQUENCE [LARGE SCALE GENOMIC DNA]</scope>
    <source>
        <strain evidence="1 2">PR1</strain>
    </source>
</reference>
<protein>
    <submittedName>
        <fullName evidence="1">Uncharacterized protein</fullName>
    </submittedName>
</protein>
<organism evidence="1 2">
    <name type="scientific">Providencia rettgeri</name>
    <dbReference type="NCBI Taxonomy" id="587"/>
    <lineage>
        <taxon>Bacteria</taxon>
        <taxon>Pseudomonadati</taxon>
        <taxon>Pseudomonadota</taxon>
        <taxon>Gammaproteobacteria</taxon>
        <taxon>Enterobacterales</taxon>
        <taxon>Morganellaceae</taxon>
        <taxon>Providencia</taxon>
    </lineage>
</organism>
<gene>
    <name evidence="1" type="ORF">CHI95_20730</name>
</gene>